<dbReference type="PANTHER" id="PTHR35372">
    <property type="entry name" value="ATP BINDING PROTEIN-RELATED"/>
    <property type="match status" value="1"/>
</dbReference>
<organism evidence="5 6">
    <name type="scientific">Ligilactobacillus acidipiscis</name>
    <dbReference type="NCBI Taxonomy" id="89059"/>
    <lineage>
        <taxon>Bacteria</taxon>
        <taxon>Bacillati</taxon>
        <taxon>Bacillota</taxon>
        <taxon>Bacilli</taxon>
        <taxon>Lactobacillales</taxon>
        <taxon>Lactobacillaceae</taxon>
        <taxon>Ligilactobacillus</taxon>
    </lineage>
</organism>
<dbReference type="PANTHER" id="PTHR35372:SF2">
    <property type="entry name" value="SF3 HELICASE DOMAIN-CONTAINING PROTEIN"/>
    <property type="match status" value="1"/>
</dbReference>
<keyword evidence="2" id="KW-0378">Hydrolase</keyword>
<dbReference type="InterPro" id="IPR051620">
    <property type="entry name" value="ORF904-like_C"/>
</dbReference>
<dbReference type="PROSITE" id="PS51206">
    <property type="entry name" value="SF3_HELICASE_1"/>
    <property type="match status" value="1"/>
</dbReference>
<accession>A0A0R2KF26</accession>
<feature type="domain" description="SF3 helicase" evidence="4">
    <location>
        <begin position="241"/>
        <end position="393"/>
    </location>
</feature>
<dbReference type="InterPro" id="IPR045455">
    <property type="entry name" value="NrS-1_pol-like_helicase"/>
</dbReference>
<dbReference type="GO" id="GO:0016787">
    <property type="term" value="F:hydrolase activity"/>
    <property type="evidence" value="ECO:0007669"/>
    <property type="project" value="UniProtKB-KW"/>
</dbReference>
<dbReference type="Gene3D" id="3.40.50.300">
    <property type="entry name" value="P-loop containing nucleotide triphosphate hydrolases"/>
    <property type="match status" value="1"/>
</dbReference>
<comment type="caution">
    <text evidence="5">The sequence shown here is derived from an EMBL/GenBank/DDBJ whole genome shotgun (WGS) entry which is preliminary data.</text>
</comment>
<name>A0A0R2KF26_9LACO</name>
<dbReference type="InterPro" id="IPR006500">
    <property type="entry name" value="Helicase_put_C_phage/plasmid"/>
</dbReference>
<evidence type="ECO:0000256" key="1">
    <source>
        <dbReference type="ARBA" id="ARBA00022741"/>
    </source>
</evidence>
<dbReference type="OrthoDB" id="9763644at2"/>
<protein>
    <submittedName>
        <fullName evidence="5">p4 family phage plasmid primase</fullName>
    </submittedName>
</protein>
<dbReference type="AlphaFoldDB" id="A0A0R2KF26"/>
<dbReference type="PATRIC" id="fig|89059.3.peg.1263"/>
<evidence type="ECO:0000256" key="2">
    <source>
        <dbReference type="ARBA" id="ARBA00022801"/>
    </source>
</evidence>
<evidence type="ECO:0000313" key="6">
    <source>
        <dbReference type="Proteomes" id="UP000051491"/>
    </source>
</evidence>
<dbReference type="Proteomes" id="UP000051491">
    <property type="component" value="Unassembled WGS sequence"/>
</dbReference>
<proteinExistence type="predicted"/>
<evidence type="ECO:0000259" key="4">
    <source>
        <dbReference type="PROSITE" id="PS51206"/>
    </source>
</evidence>
<dbReference type="GO" id="GO:0005524">
    <property type="term" value="F:ATP binding"/>
    <property type="evidence" value="ECO:0007669"/>
    <property type="project" value="UniProtKB-KW"/>
</dbReference>
<dbReference type="EMBL" id="JQBK01000003">
    <property type="protein sequence ID" value="KRN88024.1"/>
    <property type="molecule type" value="Genomic_DNA"/>
</dbReference>
<dbReference type="SUPFAM" id="SSF52540">
    <property type="entry name" value="P-loop containing nucleoside triphosphate hydrolases"/>
    <property type="match status" value="1"/>
</dbReference>
<reference evidence="5 6" key="1">
    <citation type="journal article" date="2015" name="Genome Announc.">
        <title>Expanding the biotechnology potential of lactobacilli through comparative genomics of 213 strains and associated genera.</title>
        <authorList>
            <person name="Sun Z."/>
            <person name="Harris H.M."/>
            <person name="McCann A."/>
            <person name="Guo C."/>
            <person name="Argimon S."/>
            <person name="Zhang W."/>
            <person name="Yang X."/>
            <person name="Jeffery I.B."/>
            <person name="Cooney J.C."/>
            <person name="Kagawa T.F."/>
            <person name="Liu W."/>
            <person name="Song Y."/>
            <person name="Salvetti E."/>
            <person name="Wrobel A."/>
            <person name="Rasinkangas P."/>
            <person name="Parkhill J."/>
            <person name="Rea M.C."/>
            <person name="O'Sullivan O."/>
            <person name="Ritari J."/>
            <person name="Douillard F.P."/>
            <person name="Paul Ross R."/>
            <person name="Yang R."/>
            <person name="Briner A.E."/>
            <person name="Felis G.E."/>
            <person name="de Vos W.M."/>
            <person name="Barrangou R."/>
            <person name="Klaenhammer T.R."/>
            <person name="Caufield P.W."/>
            <person name="Cui Y."/>
            <person name="Zhang H."/>
            <person name="O'Toole P.W."/>
        </authorList>
    </citation>
    <scope>NUCLEOTIDE SEQUENCE [LARGE SCALE GENOMIC DNA]</scope>
    <source>
        <strain evidence="5 6">DSM 15353</strain>
    </source>
</reference>
<keyword evidence="3" id="KW-0067">ATP-binding</keyword>
<gene>
    <name evidence="5" type="ORF">IV43_GL001165</name>
</gene>
<evidence type="ECO:0000256" key="3">
    <source>
        <dbReference type="ARBA" id="ARBA00022840"/>
    </source>
</evidence>
<dbReference type="NCBIfam" id="TIGR01613">
    <property type="entry name" value="primase_Cterm"/>
    <property type="match status" value="1"/>
</dbReference>
<keyword evidence="1" id="KW-0547">Nucleotide-binding</keyword>
<evidence type="ECO:0000313" key="5">
    <source>
        <dbReference type="EMBL" id="KRN88024.1"/>
    </source>
</evidence>
<sequence length="531" mass="60054">MRKTWGIIMMTNNNCSKIASFAALEEEMNGFLLHPFLGKRLNFNVTALEQAAAHGGHPLANIVVGMPKKADMKTPVDTAELDQEISDYFNFLIRPQANALIDLGVIIQFLSTTMHIVYVTSERNLLIYNKHDGIYVNAIFPLKRMLALIISCIDVNVWNSHLEAKVIDLLIRTVAKKKITNFDQHFLAFKDQALDLNKLEFVPFDQTQNCTIKIDYQPLDGQTPRLDGFLKTTFNDDQLKDVKAFVLQWFGLQFDIESKEAAAMLWCISPGASGKSVFMSIIRNLVGPENVASPALSELGGTFGLEPLLKKISLISDESDGSFPYNRVKALISGNSQMVARKYKQPVEANLTAKITIGFNLLPVPERTLGFERRVYLLPFPNSFLGNQADIHVAERLQQEIPQIAFAAIQALKELRRNDYVLVTTPEMDRAKKEYFDQYRDVVQLFLQDRYHLQAGNRLKKSDFFKKFVAWSFKQELNSQTVQTSKGFWSHAARVWQSVFKVAKPTVIKSNGTNYVVGLAENRSDDDAAIK</sequence>
<dbReference type="InterPro" id="IPR014015">
    <property type="entry name" value="Helicase_SF3_DNA-vir"/>
</dbReference>
<dbReference type="Pfam" id="PF19263">
    <property type="entry name" value="DUF5906"/>
    <property type="match status" value="1"/>
</dbReference>
<dbReference type="InterPro" id="IPR027417">
    <property type="entry name" value="P-loop_NTPase"/>
</dbReference>